<dbReference type="PANTHER" id="PTHR36766:SF40">
    <property type="entry name" value="DISEASE RESISTANCE PROTEIN RGA3"/>
    <property type="match status" value="1"/>
</dbReference>
<evidence type="ECO:0000259" key="4">
    <source>
        <dbReference type="Pfam" id="PF23559"/>
    </source>
</evidence>
<accession>G7LED6</accession>
<dbReference type="InterPro" id="IPR042197">
    <property type="entry name" value="Apaf_helical"/>
</dbReference>
<dbReference type="FunFam" id="3.40.50.300:FF:001091">
    <property type="entry name" value="Probable disease resistance protein At1g61300"/>
    <property type="match status" value="1"/>
</dbReference>
<reference evidence="5 7" key="1">
    <citation type="journal article" date="2011" name="Nature">
        <title>The Medicago genome provides insight into the evolution of rhizobial symbioses.</title>
        <authorList>
            <person name="Young N.D."/>
            <person name="Debelle F."/>
            <person name="Oldroyd G.E."/>
            <person name="Geurts R."/>
            <person name="Cannon S.B."/>
            <person name="Udvardi M.K."/>
            <person name="Benedito V.A."/>
            <person name="Mayer K.F."/>
            <person name="Gouzy J."/>
            <person name="Schoof H."/>
            <person name="Van de Peer Y."/>
            <person name="Proost S."/>
            <person name="Cook D.R."/>
            <person name="Meyers B.C."/>
            <person name="Spannagl M."/>
            <person name="Cheung F."/>
            <person name="De Mita S."/>
            <person name="Krishnakumar V."/>
            <person name="Gundlach H."/>
            <person name="Zhou S."/>
            <person name="Mudge J."/>
            <person name="Bharti A.K."/>
            <person name="Murray J.D."/>
            <person name="Naoumkina M.A."/>
            <person name="Rosen B."/>
            <person name="Silverstein K.A."/>
            <person name="Tang H."/>
            <person name="Rombauts S."/>
            <person name="Zhao P.X."/>
            <person name="Zhou P."/>
            <person name="Barbe V."/>
            <person name="Bardou P."/>
            <person name="Bechner M."/>
            <person name="Bellec A."/>
            <person name="Berger A."/>
            <person name="Berges H."/>
            <person name="Bidwell S."/>
            <person name="Bisseling T."/>
            <person name="Choisne N."/>
            <person name="Couloux A."/>
            <person name="Denny R."/>
            <person name="Deshpande S."/>
            <person name="Dai X."/>
            <person name="Doyle J.J."/>
            <person name="Dudez A.M."/>
            <person name="Farmer A.D."/>
            <person name="Fouteau S."/>
            <person name="Franken C."/>
            <person name="Gibelin C."/>
            <person name="Gish J."/>
            <person name="Goldstein S."/>
            <person name="Gonzalez A.J."/>
            <person name="Green P.J."/>
            <person name="Hallab A."/>
            <person name="Hartog M."/>
            <person name="Hua A."/>
            <person name="Humphray S.J."/>
            <person name="Jeong D.H."/>
            <person name="Jing Y."/>
            <person name="Jocker A."/>
            <person name="Kenton S.M."/>
            <person name="Kim D.J."/>
            <person name="Klee K."/>
            <person name="Lai H."/>
            <person name="Lang C."/>
            <person name="Lin S."/>
            <person name="Macmil S.L."/>
            <person name="Magdelenat G."/>
            <person name="Matthews L."/>
            <person name="McCorrison J."/>
            <person name="Monaghan E.L."/>
            <person name="Mun J.H."/>
            <person name="Najar F.Z."/>
            <person name="Nicholson C."/>
            <person name="Noirot C."/>
            <person name="O'Bleness M."/>
            <person name="Paule C.R."/>
            <person name="Poulain J."/>
            <person name="Prion F."/>
            <person name="Qin B."/>
            <person name="Qu C."/>
            <person name="Retzel E.F."/>
            <person name="Riddle C."/>
            <person name="Sallet E."/>
            <person name="Samain S."/>
            <person name="Samson N."/>
            <person name="Sanders I."/>
            <person name="Saurat O."/>
            <person name="Scarpelli C."/>
            <person name="Schiex T."/>
            <person name="Segurens B."/>
            <person name="Severin A.J."/>
            <person name="Sherrier D.J."/>
            <person name="Shi R."/>
            <person name="Sims S."/>
            <person name="Singer S.R."/>
            <person name="Sinharoy S."/>
            <person name="Sterck L."/>
            <person name="Viollet A."/>
            <person name="Wang B.B."/>
            <person name="Wang K."/>
            <person name="Wang M."/>
            <person name="Wang X."/>
            <person name="Warfsmann J."/>
            <person name="Weissenbach J."/>
            <person name="White D.D."/>
            <person name="White J.D."/>
            <person name="Wiley G.B."/>
            <person name="Wincker P."/>
            <person name="Xing Y."/>
            <person name="Yang L."/>
            <person name="Yao Z."/>
            <person name="Ying F."/>
            <person name="Zhai J."/>
            <person name="Zhou L."/>
            <person name="Zuber A."/>
            <person name="Denarie J."/>
            <person name="Dixon R.A."/>
            <person name="May G.D."/>
            <person name="Schwartz D.C."/>
            <person name="Rogers J."/>
            <person name="Quetier F."/>
            <person name="Town C.D."/>
            <person name="Roe B.A."/>
        </authorList>
    </citation>
    <scope>NUCLEOTIDE SEQUENCE [LARGE SCALE GENOMIC DNA]</scope>
    <source>
        <strain evidence="5">A17</strain>
        <strain evidence="6 7">cv. Jemalong A17</strain>
    </source>
</reference>
<dbReference type="OrthoDB" id="5279713at2759"/>
<name>G7LED6_MEDTR</name>
<keyword evidence="7" id="KW-1185">Reference proteome</keyword>
<evidence type="ECO:0000256" key="1">
    <source>
        <dbReference type="ARBA" id="ARBA00022737"/>
    </source>
</evidence>
<dbReference type="SUPFAM" id="SSF52058">
    <property type="entry name" value="L domain-like"/>
    <property type="match status" value="1"/>
</dbReference>
<feature type="domain" description="NB-ARC" evidence="3">
    <location>
        <begin position="54"/>
        <end position="224"/>
    </location>
</feature>
<dbReference type="Gene3D" id="1.10.8.430">
    <property type="entry name" value="Helical domain of apoptotic protease-activating factors"/>
    <property type="match status" value="1"/>
</dbReference>
<proteinExistence type="predicted"/>
<evidence type="ECO:0000313" key="5">
    <source>
        <dbReference type="EMBL" id="AET01360.1"/>
    </source>
</evidence>
<keyword evidence="1" id="KW-0677">Repeat</keyword>
<dbReference type="KEGG" id="mtr:11430406"/>
<feature type="domain" description="Disease resistance protein winged helix" evidence="4">
    <location>
        <begin position="313"/>
        <end position="385"/>
    </location>
</feature>
<dbReference type="InterPro" id="IPR027417">
    <property type="entry name" value="P-loop_NTPase"/>
</dbReference>
<dbReference type="EMBL" id="CM001224">
    <property type="protein sequence ID" value="AET01360.1"/>
    <property type="molecule type" value="Genomic_DNA"/>
</dbReference>
<dbReference type="InterPro" id="IPR002182">
    <property type="entry name" value="NB-ARC"/>
</dbReference>
<reference evidence="5 7" key="2">
    <citation type="journal article" date="2014" name="BMC Genomics">
        <title>An improved genome release (version Mt4.0) for the model legume Medicago truncatula.</title>
        <authorList>
            <person name="Tang H."/>
            <person name="Krishnakumar V."/>
            <person name="Bidwell S."/>
            <person name="Rosen B."/>
            <person name="Chan A."/>
            <person name="Zhou S."/>
            <person name="Gentzbittel L."/>
            <person name="Childs K.L."/>
            <person name="Yandell M."/>
            <person name="Gundlach H."/>
            <person name="Mayer K.F."/>
            <person name="Schwartz D.C."/>
            <person name="Town C.D."/>
        </authorList>
    </citation>
    <scope>GENOME REANNOTATION</scope>
    <source>
        <strain evidence="6 7">cv. Jemalong A17</strain>
    </source>
</reference>
<reference evidence="6" key="3">
    <citation type="submission" date="2015-04" db="UniProtKB">
        <authorList>
            <consortium name="EnsemblPlants"/>
        </authorList>
    </citation>
    <scope>IDENTIFICATION</scope>
    <source>
        <strain evidence="6">cv. Jemalong A17</strain>
    </source>
</reference>
<dbReference type="AlphaFoldDB" id="G7LED6"/>
<dbReference type="PaxDb" id="3880-AET01360"/>
<dbReference type="PANTHER" id="PTHR36766">
    <property type="entry name" value="PLANT BROAD-SPECTRUM MILDEW RESISTANCE PROTEIN RPW8"/>
    <property type="match status" value="1"/>
</dbReference>
<dbReference type="GO" id="GO:0006952">
    <property type="term" value="P:defense response"/>
    <property type="evidence" value="ECO:0007669"/>
    <property type="project" value="UniProtKB-KW"/>
</dbReference>
<dbReference type="Proteomes" id="UP000002051">
    <property type="component" value="Chromosome 8"/>
</dbReference>
<gene>
    <name evidence="6" type="primary">11430406</name>
    <name evidence="5" type="ordered locus">MTR_8g011590</name>
</gene>
<dbReference type="GO" id="GO:0043531">
    <property type="term" value="F:ADP binding"/>
    <property type="evidence" value="ECO:0007669"/>
    <property type="project" value="InterPro"/>
</dbReference>
<evidence type="ECO:0000259" key="3">
    <source>
        <dbReference type="Pfam" id="PF00931"/>
    </source>
</evidence>
<dbReference type="InterPro" id="IPR032675">
    <property type="entry name" value="LRR_dom_sf"/>
</dbReference>
<dbReference type="Pfam" id="PF23559">
    <property type="entry name" value="WHD_DRP"/>
    <property type="match status" value="1"/>
</dbReference>
<dbReference type="eggNOG" id="KOG4658">
    <property type="taxonomic scope" value="Eukaryota"/>
</dbReference>
<evidence type="ECO:0000256" key="2">
    <source>
        <dbReference type="ARBA" id="ARBA00022821"/>
    </source>
</evidence>
<evidence type="ECO:0000313" key="6">
    <source>
        <dbReference type="EnsemblPlants" id="AET01360"/>
    </source>
</evidence>
<sequence>MAHEIEKLQTKFNDVVKDMPGLNLNSNVVVVEQSDIVRRETSSFVLESEIIGREDDKKKIISLLRQSHENQNVSLVAIVGIGGLGKTALAQLVYNDAQVTKSFEKRMWVCVSDNFDVKTILKKMLESLTNKKIDDKLSLENLQSMLRDTLTAMRYLLVLDDIWNDSFEKWAQLKTYLMCGAQGSKVVVTTRSKVVAQTMGVSVPYTLNGLTPEKSWSLLKNIVTYGDETKGVLNQTLETIGKKIAVKCSGVPLAIRTLGGLLQGKSDETEWVGVLQDDFWKLCEEEESIMPVLKLSYHNLSPQLRQCFAYCAIYPKDWKIHKHELIHLWMAQGYLECSAKKKLMEDIGNQFVNIFLMKSFLQDVETDSCGDIHSFKMHDLIHDLAMEVAGNDCCYLDSETKNLVESPMHIMMKMDDIGLLESVDASRLRTLILMPNLKTFRNEEDMSIISKFKYLRVLKLSHCSLCKLCDSIVKLKHLRYLDLWYCRGVGSVFKSITNMVCLQTLKLVGQKNVPISIKDVYNLINLRQLDLDIVMSYEKKNTVCRFGKLCGVGGLYKRLVFSDWHSSLTNLVEISIKKFYTLKYLPPMERLPFLKRLNLFCLDDLEYIYFEEPILPESFFPSLKKLIITDCFKLRGWWRLRDDVNNVENSSQFHHLSFPPFSSHLSLLSIFSCPMLTCIPTFPNLDKTLHLVSTSVETLEATLNMVGSELAIEFPPLSKLKYLRLGGEDLDLKILPFFKEDHNFLSSIQNFEFCNCSDLKVLPDWICNLSSLQHISIQRCRNLASLPEGMPRLSKLHTLEIFGCPLLVEECVTQTSATWSKISHIPNIILD</sequence>
<dbReference type="Gene3D" id="3.80.10.10">
    <property type="entry name" value="Ribonuclease Inhibitor"/>
    <property type="match status" value="2"/>
</dbReference>
<dbReference type="InterPro" id="IPR058922">
    <property type="entry name" value="WHD_DRP"/>
</dbReference>
<dbReference type="OMA" id="RTKEIAC"/>
<dbReference type="HOGENOM" id="CLU_000837_8_8_1"/>
<evidence type="ECO:0000313" key="7">
    <source>
        <dbReference type="Proteomes" id="UP000002051"/>
    </source>
</evidence>
<dbReference type="Gene3D" id="3.40.50.300">
    <property type="entry name" value="P-loop containing nucleotide triphosphate hydrolases"/>
    <property type="match status" value="1"/>
</dbReference>
<dbReference type="FunFam" id="1.10.10.10:FF:000322">
    <property type="entry name" value="Probable disease resistance protein At1g63360"/>
    <property type="match status" value="1"/>
</dbReference>
<protein>
    <submittedName>
        <fullName evidence="5">LRR and NB-ARC domain disease resistance protein</fullName>
    </submittedName>
</protein>
<organism evidence="5 7">
    <name type="scientific">Medicago truncatula</name>
    <name type="common">Barrel medic</name>
    <name type="synonym">Medicago tribuloides</name>
    <dbReference type="NCBI Taxonomy" id="3880"/>
    <lineage>
        <taxon>Eukaryota</taxon>
        <taxon>Viridiplantae</taxon>
        <taxon>Streptophyta</taxon>
        <taxon>Embryophyta</taxon>
        <taxon>Tracheophyta</taxon>
        <taxon>Spermatophyta</taxon>
        <taxon>Magnoliopsida</taxon>
        <taxon>eudicotyledons</taxon>
        <taxon>Gunneridae</taxon>
        <taxon>Pentapetalae</taxon>
        <taxon>rosids</taxon>
        <taxon>fabids</taxon>
        <taxon>Fabales</taxon>
        <taxon>Fabaceae</taxon>
        <taxon>Papilionoideae</taxon>
        <taxon>50 kb inversion clade</taxon>
        <taxon>NPAAA clade</taxon>
        <taxon>Hologalegina</taxon>
        <taxon>IRL clade</taxon>
        <taxon>Trifolieae</taxon>
        <taxon>Medicago</taxon>
    </lineage>
</organism>
<dbReference type="InterPro" id="IPR036388">
    <property type="entry name" value="WH-like_DNA-bd_sf"/>
</dbReference>
<dbReference type="EnsemblPlants" id="AET01360">
    <property type="protein sequence ID" value="AET01360"/>
    <property type="gene ID" value="MTR_8g011590"/>
</dbReference>
<dbReference type="Pfam" id="PF00931">
    <property type="entry name" value="NB-ARC"/>
    <property type="match status" value="1"/>
</dbReference>
<dbReference type="Gene3D" id="1.10.10.10">
    <property type="entry name" value="Winged helix-like DNA-binding domain superfamily/Winged helix DNA-binding domain"/>
    <property type="match status" value="1"/>
</dbReference>
<dbReference type="PRINTS" id="PR00364">
    <property type="entry name" value="DISEASERSIST"/>
</dbReference>
<dbReference type="SUPFAM" id="SSF52540">
    <property type="entry name" value="P-loop containing nucleoside triphosphate hydrolases"/>
    <property type="match status" value="1"/>
</dbReference>
<keyword evidence="2" id="KW-0611">Plant defense</keyword>